<accession>A0A120N6V7</accession>
<evidence type="ECO:0008006" key="4">
    <source>
        <dbReference type="Google" id="ProtNLM"/>
    </source>
</evidence>
<dbReference type="Proteomes" id="UP000069850">
    <property type="component" value="Chromosome 1"/>
</dbReference>
<feature type="region of interest" description="Disordered" evidence="1">
    <location>
        <begin position="634"/>
        <end position="692"/>
    </location>
</feature>
<dbReference type="EMBL" id="LT158599">
    <property type="protein sequence ID" value="CVK34636.1"/>
    <property type="molecule type" value="Genomic_DNA"/>
</dbReference>
<reference evidence="2 3" key="1">
    <citation type="submission" date="2016-01" db="EMBL/GenBank/DDBJ databases">
        <authorList>
            <person name="Manzoor S."/>
        </authorList>
    </citation>
    <scope>NUCLEOTIDE SEQUENCE [LARGE SCALE GENOMIC DNA]</scope>
    <source>
        <strain evidence="2">Methanoculleus sp MAB1</strain>
    </source>
</reference>
<sequence length="692" mass="73418">MIPDRAKVSVVIVVALLAALIVAPAAAEEIIVNSAGTLAGDEDCNLTVNTSPLSYDEPKAEAAEGAVTITASGTGVYYLGEEITLSGTNTASDTTYLFLTGPNLGTNGVNLTRLAPVKSNDSGSFTRVAVNADDTWSYKWSTADLAWALDAGTYTIYAVSQPRSKDSLTGVRFATTSIVLRAPTLSVWTSGATLTPGDDYRIGGIATGAPDAVQIWIFGKNYYKLGVLVAVESDGSFEYVLTGAETSDLAKGQYYVVVQHPMYGGFGVTEVNGVISAQGITPVDLKRLQAPDAASVLINALDSPYVDDTYIKLSFTVDGSWIRIDGLSDQTYGETFRITGTTSYSPGTVLGYWIAAQDSGAVSLSGETVISDNGEWSIDLDTTAIGPGAYAFHISAPDGQESATVLFDIYDDITHPLPPGGGSYRVERVGVTPSLDSLSPGEEVALNGIIRLDGAIGHPYSPSGPECLEFATDVKAPRWSYNLKVDGNLIYTEPVAITSRSFTLSNWDLGYRGDVRIYLSLSGAVPEAGTEDPALLRILQRGADGRIIPGSEHRLAFTPAGNDPVQPFGDNLTLSPGWNFISIPRPLAAGNDTAMIFAGINTTGRSVLRYNTTIRDWTALAPADRLPPLEVLDLLGRPCDDPPEPLDRSPPPARGAHPLGGLERHRDHRHGPGNGKGYPLLGQQRVVDSDRV</sequence>
<dbReference type="KEGG" id="mema:MMAB1_3423"/>
<organism evidence="2 3">
    <name type="scientific">Methanoculleus bourgensis</name>
    <dbReference type="NCBI Taxonomy" id="83986"/>
    <lineage>
        <taxon>Archaea</taxon>
        <taxon>Methanobacteriati</taxon>
        <taxon>Methanobacteriota</taxon>
        <taxon>Stenosarchaea group</taxon>
        <taxon>Methanomicrobia</taxon>
        <taxon>Methanomicrobiales</taxon>
        <taxon>Methanomicrobiaceae</taxon>
        <taxon>Methanoculleus</taxon>
    </lineage>
</organism>
<evidence type="ECO:0000256" key="1">
    <source>
        <dbReference type="SAM" id="MobiDB-lite"/>
    </source>
</evidence>
<gene>
    <name evidence="2" type="ORF">MMAB1_3423</name>
</gene>
<evidence type="ECO:0000313" key="3">
    <source>
        <dbReference type="Proteomes" id="UP000069850"/>
    </source>
</evidence>
<proteinExistence type="predicted"/>
<protein>
    <recommendedName>
        <fullName evidence="4">DUF3821 domain-containing protein</fullName>
    </recommendedName>
</protein>
<evidence type="ECO:0000313" key="2">
    <source>
        <dbReference type="EMBL" id="CVK34636.1"/>
    </source>
</evidence>
<dbReference type="AlphaFoldDB" id="A0A120N6V7"/>
<name>A0A120N6V7_9EURY</name>